<feature type="compositionally biased region" description="Polar residues" evidence="5">
    <location>
        <begin position="139"/>
        <end position="151"/>
    </location>
</feature>
<dbReference type="Proteomes" id="UP001318860">
    <property type="component" value="Unassembled WGS sequence"/>
</dbReference>
<feature type="compositionally biased region" description="Basic and acidic residues" evidence="5">
    <location>
        <begin position="128"/>
        <end position="138"/>
    </location>
</feature>
<reference evidence="7 8" key="1">
    <citation type="journal article" date="2021" name="Comput. Struct. Biotechnol. J.">
        <title>De novo genome assembly of the potent medicinal plant Rehmannia glutinosa using nanopore technology.</title>
        <authorList>
            <person name="Ma L."/>
            <person name="Dong C."/>
            <person name="Song C."/>
            <person name="Wang X."/>
            <person name="Zheng X."/>
            <person name="Niu Y."/>
            <person name="Chen S."/>
            <person name="Feng W."/>
        </authorList>
    </citation>
    <scope>NUCLEOTIDE SEQUENCE [LARGE SCALE GENOMIC DNA]</scope>
    <source>
        <strain evidence="7">DH-2019</strain>
    </source>
</reference>
<evidence type="ECO:0000256" key="2">
    <source>
        <dbReference type="ARBA" id="ARBA00023015"/>
    </source>
</evidence>
<evidence type="ECO:0000256" key="3">
    <source>
        <dbReference type="ARBA" id="ARBA00023163"/>
    </source>
</evidence>
<comment type="caution">
    <text evidence="7">The sequence shown here is derived from an EMBL/GenBank/DDBJ whole genome shotgun (WGS) entry which is preliminary data.</text>
</comment>
<accession>A0ABR0XN28</accession>
<dbReference type="PANTHER" id="PTHR12565">
    <property type="entry name" value="STEROL REGULATORY ELEMENT-BINDING PROTEIN"/>
    <property type="match status" value="1"/>
</dbReference>
<dbReference type="CDD" id="cd18919">
    <property type="entry name" value="bHLH_AtBPE_like"/>
    <property type="match status" value="1"/>
</dbReference>
<keyword evidence="4" id="KW-0539">Nucleus</keyword>
<dbReference type="Pfam" id="PF00010">
    <property type="entry name" value="HLH"/>
    <property type="match status" value="1"/>
</dbReference>
<feature type="region of interest" description="Disordered" evidence="5">
    <location>
        <begin position="86"/>
        <end position="160"/>
    </location>
</feature>
<dbReference type="PROSITE" id="PS50888">
    <property type="entry name" value="BHLH"/>
    <property type="match status" value="1"/>
</dbReference>
<evidence type="ECO:0000313" key="8">
    <source>
        <dbReference type="Proteomes" id="UP001318860"/>
    </source>
</evidence>
<evidence type="ECO:0000256" key="1">
    <source>
        <dbReference type="ARBA" id="ARBA00004123"/>
    </source>
</evidence>
<dbReference type="EMBL" id="JABTTQ020000003">
    <property type="protein sequence ID" value="KAK6160577.1"/>
    <property type="molecule type" value="Genomic_DNA"/>
</dbReference>
<keyword evidence="8" id="KW-1185">Reference proteome</keyword>
<feature type="domain" description="BHLH" evidence="6">
    <location>
        <begin position="178"/>
        <end position="228"/>
    </location>
</feature>
<comment type="subcellular location">
    <subcellularLocation>
        <location evidence="1">Nucleus</location>
    </subcellularLocation>
</comment>
<dbReference type="InterPro" id="IPR011598">
    <property type="entry name" value="bHLH_dom"/>
</dbReference>
<evidence type="ECO:0000256" key="4">
    <source>
        <dbReference type="ARBA" id="ARBA00023242"/>
    </source>
</evidence>
<keyword evidence="3" id="KW-0804">Transcription</keyword>
<name>A0ABR0XN28_REHGL</name>
<dbReference type="InterPro" id="IPR024097">
    <property type="entry name" value="bHLH_ZIP_TF"/>
</dbReference>
<dbReference type="InterPro" id="IPR036638">
    <property type="entry name" value="HLH_DNA-bd_sf"/>
</dbReference>
<evidence type="ECO:0000313" key="7">
    <source>
        <dbReference type="EMBL" id="KAK6160577.1"/>
    </source>
</evidence>
<proteinExistence type="predicted"/>
<dbReference type="PANTHER" id="PTHR12565:SF312">
    <property type="entry name" value="TRANSCRIPTION FACTOR BHLH74"/>
    <property type="match status" value="1"/>
</dbReference>
<sequence length="374" mass="41357">MGSEESGDRVFEQRGDSSILNYPFYGCNWDPIVFNEFGNQTVESSSHLLHFPSDMVPKISNFGSGSFSEMVTSFGHISETACHSNIAQNSEDGTLGPSPYGKRKRKLSPKNAEEEQHKDPSGDTSDFPNKDDDEKQKFEQNIGTNSRSKQAVKQAKDNLTGDEISKENYIHVRAKRGQATNSHSLAERVRRERISERMRLLQELVPGCNKITGKAMMLDEIINYVQSLQQQVEFLSMKLATVNPELNVDIDRILSKEILHLRASNPAALGIASGLNSSHPFPGCPQGTFNGAPGSTPPFNPLPQPDNDILYLLQHIWSNELQGLLQMGFDHDPSASSLGPNGPGQRKASISRAVSALWRGLWKTLVIRKGLSLI</sequence>
<evidence type="ECO:0000256" key="5">
    <source>
        <dbReference type="SAM" id="MobiDB-lite"/>
    </source>
</evidence>
<dbReference type="SMART" id="SM00353">
    <property type="entry name" value="HLH"/>
    <property type="match status" value="1"/>
</dbReference>
<protein>
    <recommendedName>
        <fullName evidence="6">BHLH domain-containing protein</fullName>
    </recommendedName>
</protein>
<evidence type="ECO:0000259" key="6">
    <source>
        <dbReference type="PROSITE" id="PS50888"/>
    </source>
</evidence>
<keyword evidence="2" id="KW-0805">Transcription regulation</keyword>
<feature type="compositionally biased region" description="Basic and acidic residues" evidence="5">
    <location>
        <begin position="111"/>
        <end position="121"/>
    </location>
</feature>
<organism evidence="7 8">
    <name type="scientific">Rehmannia glutinosa</name>
    <name type="common">Chinese foxglove</name>
    <dbReference type="NCBI Taxonomy" id="99300"/>
    <lineage>
        <taxon>Eukaryota</taxon>
        <taxon>Viridiplantae</taxon>
        <taxon>Streptophyta</taxon>
        <taxon>Embryophyta</taxon>
        <taxon>Tracheophyta</taxon>
        <taxon>Spermatophyta</taxon>
        <taxon>Magnoliopsida</taxon>
        <taxon>eudicotyledons</taxon>
        <taxon>Gunneridae</taxon>
        <taxon>Pentapetalae</taxon>
        <taxon>asterids</taxon>
        <taxon>lamiids</taxon>
        <taxon>Lamiales</taxon>
        <taxon>Orobanchaceae</taxon>
        <taxon>Rehmannieae</taxon>
        <taxon>Rehmannia</taxon>
    </lineage>
</organism>
<dbReference type="SUPFAM" id="SSF47459">
    <property type="entry name" value="HLH, helix-loop-helix DNA-binding domain"/>
    <property type="match status" value="1"/>
</dbReference>
<gene>
    <name evidence="7" type="ORF">DH2020_003958</name>
</gene>
<dbReference type="Gene3D" id="4.10.280.10">
    <property type="entry name" value="Helix-loop-helix DNA-binding domain"/>
    <property type="match status" value="1"/>
</dbReference>